<organism evidence="2 3">
    <name type="scientific">Candidatus Iainarchaeum sp</name>
    <dbReference type="NCBI Taxonomy" id="3101447"/>
    <lineage>
        <taxon>Archaea</taxon>
        <taxon>Candidatus Iainarchaeota</taxon>
        <taxon>Candidatus Iainarchaeia</taxon>
        <taxon>Candidatus Iainarchaeales</taxon>
        <taxon>Candidatus Iainarchaeaceae</taxon>
        <taxon>Candidatus Iainarchaeum</taxon>
    </lineage>
</organism>
<feature type="transmembrane region" description="Helical" evidence="1">
    <location>
        <begin position="36"/>
        <end position="55"/>
    </location>
</feature>
<reference evidence="3" key="1">
    <citation type="journal article" date="2020" name="bioRxiv">
        <title>A rank-normalized archaeal taxonomy based on genome phylogeny resolves widespread incomplete and uneven classifications.</title>
        <authorList>
            <person name="Rinke C."/>
            <person name="Chuvochina M."/>
            <person name="Mussig A.J."/>
            <person name="Chaumeil P.-A."/>
            <person name="Waite D.W."/>
            <person name="Whitman W.B."/>
            <person name="Parks D.H."/>
            <person name="Hugenholtz P."/>
        </authorList>
    </citation>
    <scope>NUCLEOTIDE SEQUENCE [LARGE SCALE GENOMIC DNA]</scope>
</reference>
<proteinExistence type="predicted"/>
<accession>A0A7J4IT25</accession>
<dbReference type="EMBL" id="DUFG01000022">
    <property type="protein sequence ID" value="HIH08668.1"/>
    <property type="molecule type" value="Genomic_DNA"/>
</dbReference>
<evidence type="ECO:0000256" key="1">
    <source>
        <dbReference type="SAM" id="Phobius"/>
    </source>
</evidence>
<evidence type="ECO:0000313" key="3">
    <source>
        <dbReference type="Proteomes" id="UP000577419"/>
    </source>
</evidence>
<comment type="caution">
    <text evidence="2">The sequence shown here is derived from an EMBL/GenBank/DDBJ whole genome shotgun (WGS) entry which is preliminary data.</text>
</comment>
<keyword evidence="1" id="KW-0472">Membrane</keyword>
<dbReference type="AlphaFoldDB" id="A0A7J4IT25"/>
<keyword evidence="1" id="KW-0812">Transmembrane</keyword>
<name>A0A7J4IT25_9ARCH</name>
<feature type="transmembrane region" description="Helical" evidence="1">
    <location>
        <begin position="7"/>
        <end position="24"/>
    </location>
</feature>
<evidence type="ECO:0000313" key="2">
    <source>
        <dbReference type="EMBL" id="HIH08668.1"/>
    </source>
</evidence>
<dbReference type="Proteomes" id="UP000577419">
    <property type="component" value="Unassembled WGS sequence"/>
</dbReference>
<sequence>MGTIRNSVHAVLIVAGMLAMAVFFKSIGIEMFLDSTFSRIGIVVSLILAFFEVTYSRM</sequence>
<protein>
    <submittedName>
        <fullName evidence="2">Uncharacterized protein</fullName>
    </submittedName>
</protein>
<keyword evidence="1" id="KW-1133">Transmembrane helix</keyword>
<gene>
    <name evidence="2" type="ORF">HA237_04840</name>
</gene>